<dbReference type="Proteomes" id="UP001392318">
    <property type="component" value="Unassembled WGS sequence"/>
</dbReference>
<proteinExistence type="predicted"/>
<sequence>MKKSVTSALLVAVAIPTMAEQVVHAPKQCAAYYQTEHVCAMGLADVTALSDPERATRMLDKLKVDEKYRLQSFQEQIRSKGFEGAGHYCEFKLQFSRSDWRDAYERIAARGHADVMRDCADAIGIVR</sequence>
<accession>A0ACC6RX54</accession>
<evidence type="ECO:0000313" key="1">
    <source>
        <dbReference type="EMBL" id="MEM5406202.1"/>
    </source>
</evidence>
<reference evidence="1" key="1">
    <citation type="submission" date="2024-01" db="EMBL/GenBank/DDBJ databases">
        <title>The diversity of rhizobia nodulating Mimosa spp. in eleven states of Brazil covering several biomes is determined by host plant, location, and edaphic factors.</title>
        <authorList>
            <person name="Rouws L."/>
            <person name="Barauna A."/>
            <person name="Beukes C."/>
            <person name="De Faria S.M."/>
            <person name="Gross E."/>
            <person name="Dos Reis Junior F.B."/>
            <person name="Simon M."/>
            <person name="Maluk M."/>
            <person name="Odee D.W."/>
            <person name="Kenicer G."/>
            <person name="Young J.P.W."/>
            <person name="Reis V.M."/>
            <person name="Zilli J."/>
            <person name="James E.K."/>
        </authorList>
    </citation>
    <scope>NUCLEOTIDE SEQUENCE</scope>
    <source>
        <strain evidence="1">JPY452</strain>
    </source>
</reference>
<comment type="caution">
    <text evidence="1">The sequence shown here is derived from an EMBL/GenBank/DDBJ whole genome shotgun (WGS) entry which is preliminary data.</text>
</comment>
<name>A0ACC6RX54_9BURK</name>
<dbReference type="EMBL" id="JAYMRU010000064">
    <property type="protein sequence ID" value="MEM5406202.1"/>
    <property type="molecule type" value="Genomic_DNA"/>
</dbReference>
<gene>
    <name evidence="1" type="ORF">VSR83_40540</name>
</gene>
<keyword evidence="2" id="KW-1185">Reference proteome</keyword>
<evidence type="ECO:0000313" key="2">
    <source>
        <dbReference type="Proteomes" id="UP001392318"/>
    </source>
</evidence>
<organism evidence="1 2">
    <name type="scientific">Paraburkholderia unamae</name>
    <dbReference type="NCBI Taxonomy" id="219649"/>
    <lineage>
        <taxon>Bacteria</taxon>
        <taxon>Pseudomonadati</taxon>
        <taxon>Pseudomonadota</taxon>
        <taxon>Betaproteobacteria</taxon>
        <taxon>Burkholderiales</taxon>
        <taxon>Burkholderiaceae</taxon>
        <taxon>Paraburkholderia</taxon>
    </lineage>
</organism>
<protein>
    <submittedName>
        <fullName evidence="1">Uncharacterized protein</fullName>
    </submittedName>
</protein>